<dbReference type="InterPro" id="IPR014344">
    <property type="entry name" value="XrtA_polysacc_deacetyl"/>
</dbReference>
<keyword evidence="3" id="KW-1185">Reference proteome</keyword>
<dbReference type="PANTHER" id="PTHR47561:SF1">
    <property type="entry name" value="POLYSACCHARIDE DEACETYLASE FAMILY PROTEIN (AFU_ORTHOLOGUE AFUA_6G05030)"/>
    <property type="match status" value="1"/>
</dbReference>
<dbReference type="Pfam" id="PF11959">
    <property type="entry name" value="DUF3473"/>
    <property type="match status" value="1"/>
</dbReference>
<dbReference type="Gene3D" id="3.20.20.370">
    <property type="entry name" value="Glycoside hydrolase/deacetylase"/>
    <property type="match status" value="1"/>
</dbReference>
<feature type="domain" description="NodB homology" evidence="1">
    <location>
        <begin position="26"/>
        <end position="285"/>
    </location>
</feature>
<dbReference type="GO" id="GO:0016810">
    <property type="term" value="F:hydrolase activity, acting on carbon-nitrogen (but not peptide) bonds"/>
    <property type="evidence" value="ECO:0007669"/>
    <property type="project" value="InterPro"/>
</dbReference>
<dbReference type="GO" id="GO:0005975">
    <property type="term" value="P:carbohydrate metabolic process"/>
    <property type="evidence" value="ECO:0007669"/>
    <property type="project" value="InterPro"/>
</dbReference>
<evidence type="ECO:0000259" key="1">
    <source>
        <dbReference type="PROSITE" id="PS51677"/>
    </source>
</evidence>
<dbReference type="Pfam" id="PF01522">
    <property type="entry name" value="Polysacc_deac_1"/>
    <property type="match status" value="1"/>
</dbReference>
<evidence type="ECO:0000313" key="3">
    <source>
        <dbReference type="Proteomes" id="UP000663720"/>
    </source>
</evidence>
<dbReference type="InterPro" id="IPR045235">
    <property type="entry name" value="PuuE_HpPgdA-like"/>
</dbReference>
<dbReference type="InterPro" id="IPR022560">
    <property type="entry name" value="DUF3473"/>
</dbReference>
<protein>
    <submittedName>
        <fullName evidence="2">Polysaccharide deacetylase family protein</fullName>
    </submittedName>
</protein>
<dbReference type="PANTHER" id="PTHR47561">
    <property type="entry name" value="POLYSACCHARIDE DEACETYLASE FAMILY PROTEIN (AFU_ORTHOLOGUE AFUA_6G05030)"/>
    <property type="match status" value="1"/>
</dbReference>
<dbReference type="RefSeq" id="WP_207690882.1">
    <property type="nucleotide sequence ID" value="NZ_CP061799.1"/>
</dbReference>
<name>A0A975B5F0_9BACT</name>
<proteinExistence type="predicted"/>
<dbReference type="NCBIfam" id="TIGR03006">
    <property type="entry name" value="pepcterm_polyde"/>
    <property type="match status" value="1"/>
</dbReference>
<dbReference type="PROSITE" id="PS51677">
    <property type="entry name" value="NODB"/>
    <property type="match status" value="1"/>
</dbReference>
<organism evidence="2 3">
    <name type="scientific">Desulfonema limicola</name>
    <dbReference type="NCBI Taxonomy" id="45656"/>
    <lineage>
        <taxon>Bacteria</taxon>
        <taxon>Pseudomonadati</taxon>
        <taxon>Thermodesulfobacteriota</taxon>
        <taxon>Desulfobacteria</taxon>
        <taxon>Desulfobacterales</taxon>
        <taxon>Desulfococcaceae</taxon>
        <taxon>Desulfonema</taxon>
    </lineage>
</organism>
<dbReference type="Proteomes" id="UP000663720">
    <property type="component" value="Chromosome"/>
</dbReference>
<sequence>MKNYILLTIDVEDWFQVENFKSYIPLSSWFSRELRVEKNTNQILDLLDSQKTLFPARATFFMLGWLAKRLPHLVYEIHKRGHEIASHGYYHNLCINESDEKIKTDLTKTKNLLEDIIGQEVTGYRAPSFSINDNVLKIIENCGYIYDSSYNSFEMHGRYGHVNLSNYKRNGAAVKISDNFFELPVSNLKIKNHVIPWGGGGYFRLMPFFLFRKGIKAILNRDNAYIFYMHPWELDPKQPRVVQASSGFKFRHYTNLDTTKEKLNALFRSFKECSFITCHKYLNIK</sequence>
<dbReference type="EMBL" id="CP061799">
    <property type="protein sequence ID" value="QTA79098.1"/>
    <property type="molecule type" value="Genomic_DNA"/>
</dbReference>
<dbReference type="AlphaFoldDB" id="A0A975B5F0"/>
<dbReference type="SUPFAM" id="SSF88713">
    <property type="entry name" value="Glycoside hydrolase/deacetylase"/>
    <property type="match status" value="1"/>
</dbReference>
<evidence type="ECO:0000313" key="2">
    <source>
        <dbReference type="EMBL" id="QTA79098.1"/>
    </source>
</evidence>
<reference evidence="2" key="1">
    <citation type="journal article" date="2021" name="Microb. Physiol.">
        <title>Proteogenomic Insights into the Physiology of Marine, Sulfate-Reducing, Filamentous Desulfonema limicola and Desulfonema magnum.</title>
        <authorList>
            <person name="Schnaars V."/>
            <person name="Wohlbrand L."/>
            <person name="Scheve S."/>
            <person name="Hinrichs C."/>
            <person name="Reinhardt R."/>
            <person name="Rabus R."/>
        </authorList>
    </citation>
    <scope>NUCLEOTIDE SEQUENCE</scope>
    <source>
        <strain evidence="2">5ac10</strain>
    </source>
</reference>
<gene>
    <name evidence="2" type="ORF">dnl_13510</name>
</gene>
<dbReference type="InterPro" id="IPR002509">
    <property type="entry name" value="NODB_dom"/>
</dbReference>
<dbReference type="CDD" id="cd10941">
    <property type="entry name" value="CE4_PuuE_HpPgdA_like_2"/>
    <property type="match status" value="1"/>
</dbReference>
<dbReference type="KEGG" id="dli:dnl_13510"/>
<dbReference type="InterPro" id="IPR011330">
    <property type="entry name" value="Glyco_hydro/deAcase_b/a-brl"/>
</dbReference>
<accession>A0A975B5F0</accession>